<proteinExistence type="predicted"/>
<feature type="compositionally biased region" description="Basic and acidic residues" evidence="1">
    <location>
        <begin position="24"/>
        <end position="55"/>
    </location>
</feature>
<dbReference type="Proteomes" id="UP000590511">
    <property type="component" value="Unassembled WGS sequence"/>
</dbReference>
<dbReference type="RefSeq" id="WP_188126085.1">
    <property type="nucleotide sequence ID" value="NZ_BOMP01000179.1"/>
</dbReference>
<sequence length="62" mass="6937">MTDFLGKAKKFADQHDEQVDQVLEKAGDQIDERTGNRYSDQIDRGVDEAQKRTGEGDTVPPS</sequence>
<dbReference type="InterPro" id="IPR028037">
    <property type="entry name" value="Antitoxin_Rv0909/MT0933"/>
</dbReference>
<evidence type="ECO:0000313" key="5">
    <source>
        <dbReference type="Proteomes" id="UP000631312"/>
    </source>
</evidence>
<dbReference type="AlphaFoldDB" id="A0A7W7HQ03"/>
<organism evidence="3 4">
    <name type="scientific">Actinoplanes lobatus</name>
    <dbReference type="NCBI Taxonomy" id="113568"/>
    <lineage>
        <taxon>Bacteria</taxon>
        <taxon>Bacillati</taxon>
        <taxon>Actinomycetota</taxon>
        <taxon>Actinomycetes</taxon>
        <taxon>Micromonosporales</taxon>
        <taxon>Micromonosporaceae</taxon>
        <taxon>Actinoplanes</taxon>
    </lineage>
</organism>
<gene>
    <name evidence="2" type="ORF">Alo02nite_88090</name>
    <name evidence="3" type="ORF">BJ964_008715</name>
</gene>
<dbReference type="EMBL" id="BOMP01000179">
    <property type="protein sequence ID" value="GIE45911.1"/>
    <property type="molecule type" value="Genomic_DNA"/>
</dbReference>
<dbReference type="Pfam" id="PF14013">
    <property type="entry name" value="MT0933_antitox"/>
    <property type="match status" value="1"/>
</dbReference>
<feature type="region of interest" description="Disordered" evidence="1">
    <location>
        <begin position="24"/>
        <end position="62"/>
    </location>
</feature>
<evidence type="ECO:0000256" key="1">
    <source>
        <dbReference type="SAM" id="MobiDB-lite"/>
    </source>
</evidence>
<dbReference type="EMBL" id="JACHNC010000001">
    <property type="protein sequence ID" value="MBB4754554.1"/>
    <property type="molecule type" value="Genomic_DNA"/>
</dbReference>
<name>A0A7W7HQ03_9ACTN</name>
<evidence type="ECO:0008006" key="6">
    <source>
        <dbReference type="Google" id="ProtNLM"/>
    </source>
</evidence>
<protein>
    <recommendedName>
        <fullName evidence="6">Antitoxin</fullName>
    </recommendedName>
</protein>
<evidence type="ECO:0000313" key="3">
    <source>
        <dbReference type="EMBL" id="MBB4754554.1"/>
    </source>
</evidence>
<dbReference type="Proteomes" id="UP000631312">
    <property type="component" value="Unassembled WGS sequence"/>
</dbReference>
<reference evidence="2 5" key="2">
    <citation type="submission" date="2021-01" db="EMBL/GenBank/DDBJ databases">
        <title>Whole genome shotgun sequence of Actinoplanes lobatus NBRC 12513.</title>
        <authorList>
            <person name="Komaki H."/>
            <person name="Tamura T."/>
        </authorList>
    </citation>
    <scope>NUCLEOTIDE SEQUENCE [LARGE SCALE GENOMIC DNA]</scope>
    <source>
        <strain evidence="2 5">NBRC 12513</strain>
    </source>
</reference>
<accession>A0A7W7HQ03</accession>
<reference evidence="3 4" key="1">
    <citation type="submission" date="2020-08" db="EMBL/GenBank/DDBJ databases">
        <title>Sequencing the genomes of 1000 actinobacteria strains.</title>
        <authorList>
            <person name="Klenk H.-P."/>
        </authorList>
    </citation>
    <scope>NUCLEOTIDE SEQUENCE [LARGE SCALE GENOMIC DNA]</scope>
    <source>
        <strain evidence="3 4">DSM 43150</strain>
    </source>
</reference>
<evidence type="ECO:0000313" key="2">
    <source>
        <dbReference type="EMBL" id="GIE45911.1"/>
    </source>
</evidence>
<keyword evidence="5" id="KW-1185">Reference proteome</keyword>
<evidence type="ECO:0000313" key="4">
    <source>
        <dbReference type="Proteomes" id="UP000590511"/>
    </source>
</evidence>
<comment type="caution">
    <text evidence="3">The sequence shown here is derived from an EMBL/GenBank/DDBJ whole genome shotgun (WGS) entry which is preliminary data.</text>
</comment>